<organism evidence="1 2">
    <name type="scientific">Rubritalea profundi</name>
    <dbReference type="NCBI Taxonomy" id="1658618"/>
    <lineage>
        <taxon>Bacteria</taxon>
        <taxon>Pseudomonadati</taxon>
        <taxon>Verrucomicrobiota</taxon>
        <taxon>Verrucomicrobiia</taxon>
        <taxon>Verrucomicrobiales</taxon>
        <taxon>Rubritaleaceae</taxon>
        <taxon>Rubritalea</taxon>
    </lineage>
</organism>
<comment type="caution">
    <text evidence="1">The sequence shown here is derived from an EMBL/GenBank/DDBJ whole genome shotgun (WGS) entry which is preliminary data.</text>
</comment>
<proteinExistence type="predicted"/>
<gene>
    <name evidence="1" type="ORF">BSZ32_08560</name>
</gene>
<keyword evidence="2" id="KW-1185">Reference proteome</keyword>
<dbReference type="Proteomes" id="UP000239907">
    <property type="component" value="Unassembled WGS sequence"/>
</dbReference>
<sequence length="248" mass="27708">MLARFEELDFRPTPLGDLVLRRRTMTTLDNLELYEILLGPEFLMSSLFTEVEEQLSHRGLEAASTVFPGESQLDVVVGGLGLGYTARAALEHDSVRSLVVVDYLEPVIEWHQQGLVPLGKGLTADPRCSFEHGDFFKRAHANDGELSFDPSDNDKKFHAILLDIDHTPEFLLHDSHGSFYQPDGLRKMAEKIHPGGIFALWSDGYPIEAFEKNLAEVFPHCESHVVHFHNPIMGGESTGTVYVAKTHA</sequence>
<accession>A0A2S7U0N6</accession>
<evidence type="ECO:0000313" key="2">
    <source>
        <dbReference type="Proteomes" id="UP000239907"/>
    </source>
</evidence>
<dbReference type="Gene3D" id="3.40.50.150">
    <property type="entry name" value="Vaccinia Virus protein VP39"/>
    <property type="match status" value="1"/>
</dbReference>
<dbReference type="InterPro" id="IPR029063">
    <property type="entry name" value="SAM-dependent_MTases_sf"/>
</dbReference>
<dbReference type="RefSeq" id="WP_105043054.1">
    <property type="nucleotide sequence ID" value="NZ_MQWA01000001.1"/>
</dbReference>
<dbReference type="EMBL" id="MQWA01000001">
    <property type="protein sequence ID" value="PQJ28555.1"/>
    <property type="molecule type" value="Genomic_DNA"/>
</dbReference>
<dbReference type="SUPFAM" id="SSF53335">
    <property type="entry name" value="S-adenosyl-L-methionine-dependent methyltransferases"/>
    <property type="match status" value="1"/>
</dbReference>
<dbReference type="OrthoDB" id="9793351at2"/>
<protein>
    <submittedName>
        <fullName evidence="1">Spermidine synthase</fullName>
    </submittedName>
</protein>
<reference evidence="1 2" key="1">
    <citation type="submission" date="2016-12" db="EMBL/GenBank/DDBJ databases">
        <title>Study of bacterial adaptation to deep sea.</title>
        <authorList>
            <person name="Song J."/>
            <person name="Yoshizawa S."/>
            <person name="Kogure K."/>
        </authorList>
    </citation>
    <scope>NUCLEOTIDE SEQUENCE [LARGE SCALE GENOMIC DNA]</scope>
    <source>
        <strain evidence="1 2">SAORIC-165</strain>
    </source>
</reference>
<name>A0A2S7U0N6_9BACT</name>
<dbReference type="AlphaFoldDB" id="A0A2S7U0N6"/>
<evidence type="ECO:0000313" key="1">
    <source>
        <dbReference type="EMBL" id="PQJ28555.1"/>
    </source>
</evidence>